<accession>A0ABV7BS72</accession>
<proteinExistence type="predicted"/>
<sequence>MVKLTLAELERRIEARRAELGLIDKPESIEALRNKGTNRTEEKRELLRRIEQRAKAAGRTPPRAYY</sequence>
<comment type="caution">
    <text evidence="1">The sequence shown here is derived from an EMBL/GenBank/DDBJ whole genome shotgun (WGS) entry which is preliminary data.</text>
</comment>
<evidence type="ECO:0008006" key="3">
    <source>
        <dbReference type="Google" id="ProtNLM"/>
    </source>
</evidence>
<organism evidence="1 2">
    <name type="scientific">Falsiroseomonas tokyonensis</name>
    <dbReference type="NCBI Taxonomy" id="430521"/>
    <lineage>
        <taxon>Bacteria</taxon>
        <taxon>Pseudomonadati</taxon>
        <taxon>Pseudomonadota</taxon>
        <taxon>Alphaproteobacteria</taxon>
        <taxon>Acetobacterales</taxon>
        <taxon>Roseomonadaceae</taxon>
        <taxon>Falsiroseomonas</taxon>
    </lineage>
</organism>
<dbReference type="RefSeq" id="WP_216834710.1">
    <property type="nucleotide sequence ID" value="NZ_JAFNJS010000001.1"/>
</dbReference>
<keyword evidence="2" id="KW-1185">Reference proteome</keyword>
<reference evidence="2" key="1">
    <citation type="journal article" date="2019" name="Int. J. Syst. Evol. Microbiol.">
        <title>The Global Catalogue of Microorganisms (GCM) 10K type strain sequencing project: providing services to taxonomists for standard genome sequencing and annotation.</title>
        <authorList>
            <consortium name="The Broad Institute Genomics Platform"/>
            <consortium name="The Broad Institute Genome Sequencing Center for Infectious Disease"/>
            <person name="Wu L."/>
            <person name="Ma J."/>
        </authorList>
    </citation>
    <scope>NUCLEOTIDE SEQUENCE [LARGE SCALE GENOMIC DNA]</scope>
    <source>
        <strain evidence="2">CGMCC 1.16855</strain>
    </source>
</reference>
<protein>
    <recommendedName>
        <fullName evidence="3">50S ribosomal protein L29</fullName>
    </recommendedName>
</protein>
<evidence type="ECO:0000313" key="2">
    <source>
        <dbReference type="Proteomes" id="UP001595420"/>
    </source>
</evidence>
<name>A0ABV7BS72_9PROT</name>
<dbReference type="EMBL" id="JBHRSB010000001">
    <property type="protein sequence ID" value="MFC2998990.1"/>
    <property type="molecule type" value="Genomic_DNA"/>
</dbReference>
<dbReference type="Proteomes" id="UP001595420">
    <property type="component" value="Unassembled WGS sequence"/>
</dbReference>
<gene>
    <name evidence="1" type="ORF">ACFOD3_03735</name>
</gene>
<evidence type="ECO:0000313" key="1">
    <source>
        <dbReference type="EMBL" id="MFC2998990.1"/>
    </source>
</evidence>